<reference evidence="1 2" key="1">
    <citation type="submission" date="2017-10" db="EMBL/GenBank/DDBJ databases">
        <title>Extensive intraspecific genome diversity in a model arbuscular mycorrhizal fungus.</title>
        <authorList>
            <person name="Chen E.C.H."/>
            <person name="Morin E."/>
            <person name="Baudet D."/>
            <person name="Noel J."/>
            <person name="Ndikumana S."/>
            <person name="Charron P."/>
            <person name="St-Onge C."/>
            <person name="Giorgi J."/>
            <person name="Grigoriev I.V."/>
            <person name="Roux C."/>
            <person name="Martin F.M."/>
            <person name="Corradi N."/>
        </authorList>
    </citation>
    <scope>NUCLEOTIDE SEQUENCE [LARGE SCALE GENOMIC DNA]</scope>
    <source>
        <strain evidence="1 2">A1</strain>
    </source>
</reference>
<sequence>MESKYHSNSNFIIKHKLATPSEVWDEDEDFDLGNTDELNVPSLVEESQVSLRMDISNIRDFVFYIGELKVLRDEKEKLCYTIQTKTTRRWTNGFLRPSSKKVKYLENIFKQDWGEADVIIDIADVAQDNETTFSGGKRVEVDIERIPSERHLKIFKKIVKDSLGDEAKNLELFNDDDKENQYDPSKKIKEKFKARHSKNIDENENEVRKEDFKISVEVMPSLIDYLKKLQVRLDIHIKELNKLTHTSSL</sequence>
<organism evidence="1 2">
    <name type="scientific">Rhizophagus irregularis</name>
    <dbReference type="NCBI Taxonomy" id="588596"/>
    <lineage>
        <taxon>Eukaryota</taxon>
        <taxon>Fungi</taxon>
        <taxon>Fungi incertae sedis</taxon>
        <taxon>Mucoromycota</taxon>
        <taxon>Glomeromycotina</taxon>
        <taxon>Glomeromycetes</taxon>
        <taxon>Glomerales</taxon>
        <taxon>Glomeraceae</taxon>
        <taxon>Rhizophagus</taxon>
    </lineage>
</organism>
<dbReference type="AlphaFoldDB" id="A0A2N0SHV1"/>
<dbReference type="VEuPathDB" id="FungiDB:RhiirA1_529014"/>
<evidence type="ECO:0000313" key="2">
    <source>
        <dbReference type="Proteomes" id="UP000232688"/>
    </source>
</evidence>
<proteinExistence type="predicted"/>
<dbReference type="VEuPathDB" id="FungiDB:RhiirFUN_009436"/>
<comment type="caution">
    <text evidence="1">The sequence shown here is derived from an EMBL/GenBank/DDBJ whole genome shotgun (WGS) entry which is preliminary data.</text>
</comment>
<protein>
    <submittedName>
        <fullName evidence="1">Uncharacterized protein</fullName>
    </submittedName>
</protein>
<name>A0A2N0SHV1_9GLOM</name>
<gene>
    <name evidence="1" type="ORF">RhiirA1_529014</name>
</gene>
<evidence type="ECO:0000313" key="1">
    <source>
        <dbReference type="EMBL" id="PKC75135.1"/>
    </source>
</evidence>
<dbReference type="Proteomes" id="UP000232688">
    <property type="component" value="Unassembled WGS sequence"/>
</dbReference>
<dbReference type="EMBL" id="LLXH01000030">
    <property type="protein sequence ID" value="PKC75135.1"/>
    <property type="molecule type" value="Genomic_DNA"/>
</dbReference>
<dbReference type="VEuPathDB" id="FungiDB:FUN_007311"/>
<reference evidence="1 2" key="2">
    <citation type="submission" date="2017-10" db="EMBL/GenBank/DDBJ databases">
        <title>Genome analyses suggest a sexual origin of heterokaryosis in a supposedly ancient asexual fungus.</title>
        <authorList>
            <person name="Corradi N."/>
            <person name="Sedzielewska K."/>
            <person name="Noel J."/>
            <person name="Charron P."/>
            <person name="Farinelli L."/>
            <person name="Marton T."/>
            <person name="Kruger M."/>
            <person name="Pelin A."/>
            <person name="Brachmann A."/>
            <person name="Corradi N."/>
        </authorList>
    </citation>
    <scope>NUCLEOTIDE SEQUENCE [LARGE SCALE GENOMIC DNA]</scope>
    <source>
        <strain evidence="1 2">A1</strain>
    </source>
</reference>
<accession>A0A2N0SHV1</accession>